<sequence length="166" mass="18669">MPSVVIGSDILPANPLDLVEEVALGRDWQSDRVSDMELAVEVPGHWCNYGLFFAWAEDMGALHFSCALDMRVPDRPRHQVLELINLLNERLWMGHFALWTEQSLPVFRHTLLITELTAGRDMLNSVIDMALAEAERFYPAFQFIIWGGKTAVEAVEAAMLDTVGQA</sequence>
<evidence type="ECO:0000313" key="1">
    <source>
        <dbReference type="EMBL" id="MBB6209145.1"/>
    </source>
</evidence>
<protein>
    <recommendedName>
        <fullName evidence="3">YbjN domain-containing protein</fullName>
    </recommendedName>
</protein>
<name>A0A7X0DKP8_NOVIT</name>
<keyword evidence="2" id="KW-1185">Reference proteome</keyword>
<dbReference type="Proteomes" id="UP000544872">
    <property type="component" value="Unassembled WGS sequence"/>
</dbReference>
<dbReference type="AlphaFoldDB" id="A0A7X0DKP8"/>
<evidence type="ECO:0008006" key="3">
    <source>
        <dbReference type="Google" id="ProtNLM"/>
    </source>
</evidence>
<proteinExistence type="predicted"/>
<dbReference type="InterPro" id="IPR019660">
    <property type="entry name" value="Put_sensory_transdc_reg_YbjN"/>
</dbReference>
<dbReference type="EMBL" id="JACIIX010000001">
    <property type="protein sequence ID" value="MBB6209145.1"/>
    <property type="molecule type" value="Genomic_DNA"/>
</dbReference>
<gene>
    <name evidence="1" type="ORF">FHS48_000526</name>
</gene>
<reference evidence="1 2" key="1">
    <citation type="submission" date="2020-08" db="EMBL/GenBank/DDBJ databases">
        <title>Genomic Encyclopedia of Type Strains, Phase IV (KMG-IV): sequencing the most valuable type-strain genomes for metagenomic binning, comparative biology and taxonomic classification.</title>
        <authorList>
            <person name="Goeker M."/>
        </authorList>
    </citation>
    <scope>NUCLEOTIDE SEQUENCE [LARGE SCALE GENOMIC DNA]</scope>
    <source>
        <strain evidence="1 2">DSM 11590</strain>
    </source>
</reference>
<evidence type="ECO:0000313" key="2">
    <source>
        <dbReference type="Proteomes" id="UP000544872"/>
    </source>
</evidence>
<organism evidence="1 2">
    <name type="scientific">Novispirillum itersonii</name>
    <name type="common">Aquaspirillum itersonii</name>
    <dbReference type="NCBI Taxonomy" id="189"/>
    <lineage>
        <taxon>Bacteria</taxon>
        <taxon>Pseudomonadati</taxon>
        <taxon>Pseudomonadota</taxon>
        <taxon>Alphaproteobacteria</taxon>
        <taxon>Rhodospirillales</taxon>
        <taxon>Novispirillaceae</taxon>
        <taxon>Novispirillum</taxon>
    </lineage>
</organism>
<comment type="caution">
    <text evidence="1">The sequence shown here is derived from an EMBL/GenBank/DDBJ whole genome shotgun (WGS) entry which is preliminary data.</text>
</comment>
<accession>A0A7X0DKP8</accession>
<dbReference type="Pfam" id="PF10722">
    <property type="entry name" value="YbjN"/>
    <property type="match status" value="1"/>
</dbReference>
<dbReference type="CDD" id="cd17033">
    <property type="entry name" value="DR1245-like"/>
    <property type="match status" value="1"/>
</dbReference>
<dbReference type="RefSeq" id="WP_184261074.1">
    <property type="nucleotide sequence ID" value="NZ_JACIIX010000001.1"/>
</dbReference>